<keyword evidence="2" id="KW-1185">Reference proteome</keyword>
<proteinExistence type="predicted"/>
<name>A0ABW0P7D0_9HYPH</name>
<reference evidence="2" key="1">
    <citation type="journal article" date="2019" name="Int. J. Syst. Evol. Microbiol.">
        <title>The Global Catalogue of Microorganisms (GCM) 10K type strain sequencing project: providing services to taxonomists for standard genome sequencing and annotation.</title>
        <authorList>
            <consortium name="The Broad Institute Genomics Platform"/>
            <consortium name="The Broad Institute Genome Sequencing Center for Infectious Disease"/>
            <person name="Wu L."/>
            <person name="Ma J."/>
        </authorList>
    </citation>
    <scope>NUCLEOTIDE SEQUENCE [LARGE SCALE GENOMIC DNA]</scope>
    <source>
        <strain evidence="2">CCUG 43117</strain>
    </source>
</reference>
<comment type="caution">
    <text evidence="1">The sequence shown here is derived from an EMBL/GenBank/DDBJ whole genome shotgun (WGS) entry which is preliminary data.</text>
</comment>
<dbReference type="Proteomes" id="UP001596060">
    <property type="component" value="Unassembled WGS sequence"/>
</dbReference>
<dbReference type="RefSeq" id="WP_156446582.1">
    <property type="nucleotide sequence ID" value="NZ_JBHSLU010000068.1"/>
</dbReference>
<evidence type="ECO:0000313" key="1">
    <source>
        <dbReference type="EMBL" id="MFC5507662.1"/>
    </source>
</evidence>
<sequence>MQAAYTIAGMKPEQVDAAYLLVEAVSPPPDIESWRAYCDTPGGVAGARRDLRVATNPRGHVKGLCLCRQARHAVHGAILDVPVFVVASAADEPGVTSAMVEDLCALAGRLDCAAVRIRTGAAARSFTRMEVPRRIGGGVALILDPSPMAEPPWPVAQGLPVKT</sequence>
<accession>A0ABW0P7D0</accession>
<evidence type="ECO:0000313" key="2">
    <source>
        <dbReference type="Proteomes" id="UP001596060"/>
    </source>
</evidence>
<organism evidence="1 2">
    <name type="scientific">Bosea massiliensis</name>
    <dbReference type="NCBI Taxonomy" id="151419"/>
    <lineage>
        <taxon>Bacteria</taxon>
        <taxon>Pseudomonadati</taxon>
        <taxon>Pseudomonadota</taxon>
        <taxon>Alphaproteobacteria</taxon>
        <taxon>Hyphomicrobiales</taxon>
        <taxon>Boseaceae</taxon>
        <taxon>Bosea</taxon>
    </lineage>
</organism>
<gene>
    <name evidence="1" type="ORF">ACFPN9_20675</name>
</gene>
<protein>
    <submittedName>
        <fullName evidence="1">Uncharacterized protein</fullName>
    </submittedName>
</protein>
<dbReference type="EMBL" id="JBHSLU010000068">
    <property type="protein sequence ID" value="MFC5507662.1"/>
    <property type="molecule type" value="Genomic_DNA"/>
</dbReference>